<keyword evidence="2 5" id="KW-0812">Transmembrane</keyword>
<feature type="transmembrane region" description="Helical" evidence="5">
    <location>
        <begin position="6"/>
        <end position="29"/>
    </location>
</feature>
<comment type="similarity">
    <text evidence="5">Belongs to the FliO/MopB family.</text>
</comment>
<keyword evidence="4 5" id="KW-0472">Membrane</keyword>
<sequence>MPDTVNSVFSVLGTLALIILIFVGAYWCTKLVGKHYGGRMGGASSSMKVLDRLTLGADSSLVIVKVNEKVLLLGVAQQHITLLQELDAELYPDEKPQGTDGKTAPFSDVLKNSLQNWGIKLPDKTGKKGD</sequence>
<accession>A0A7G9WE86</accession>
<dbReference type="NCBIfam" id="TIGR03500">
    <property type="entry name" value="FliO_TIGR"/>
    <property type="match status" value="1"/>
</dbReference>
<proteinExistence type="inferred from homology"/>
<dbReference type="RefSeq" id="WP_212506065.1">
    <property type="nucleotide sequence ID" value="NZ_CP060696.1"/>
</dbReference>
<evidence type="ECO:0000256" key="4">
    <source>
        <dbReference type="ARBA" id="ARBA00023136"/>
    </source>
</evidence>
<name>A0A7G9WE86_9FIRM</name>
<keyword evidence="3 5" id="KW-1133">Transmembrane helix</keyword>
<keyword evidence="6" id="KW-0969">Cilium</keyword>
<keyword evidence="6" id="KW-0966">Cell projection</keyword>
<dbReference type="AlphaFoldDB" id="A0A7G9WE86"/>
<dbReference type="GO" id="GO:0009425">
    <property type="term" value="C:bacterial-type flagellum basal body"/>
    <property type="evidence" value="ECO:0007669"/>
    <property type="project" value="UniProtKB-SubCell"/>
</dbReference>
<organism evidence="6 7">
    <name type="scientific">Caproicibacterium amylolyticum</name>
    <dbReference type="NCBI Taxonomy" id="2766537"/>
    <lineage>
        <taxon>Bacteria</taxon>
        <taxon>Bacillati</taxon>
        <taxon>Bacillota</taxon>
        <taxon>Clostridia</taxon>
        <taxon>Eubacteriales</taxon>
        <taxon>Oscillospiraceae</taxon>
        <taxon>Caproicibacterium</taxon>
    </lineage>
</organism>
<keyword evidence="5" id="KW-0975">Bacterial flagellum</keyword>
<keyword evidence="7" id="KW-1185">Reference proteome</keyword>
<dbReference type="KEGG" id="caml:H6X83_08470"/>
<keyword evidence="1 5" id="KW-1003">Cell membrane</keyword>
<evidence type="ECO:0000256" key="1">
    <source>
        <dbReference type="ARBA" id="ARBA00022475"/>
    </source>
</evidence>
<dbReference type="GO" id="GO:0044781">
    <property type="term" value="P:bacterial-type flagellum organization"/>
    <property type="evidence" value="ECO:0007669"/>
    <property type="project" value="UniProtKB-UniRule"/>
</dbReference>
<dbReference type="InterPro" id="IPR022781">
    <property type="entry name" value="Flagellar_biosynth_FliO"/>
</dbReference>
<dbReference type="GO" id="GO:0005886">
    <property type="term" value="C:plasma membrane"/>
    <property type="evidence" value="ECO:0007669"/>
    <property type="project" value="UniProtKB-SubCell"/>
</dbReference>
<gene>
    <name evidence="6" type="primary">fliO</name>
    <name evidence="6" type="ORF">H6X83_08470</name>
</gene>
<dbReference type="Pfam" id="PF04347">
    <property type="entry name" value="FliO"/>
    <property type="match status" value="1"/>
</dbReference>
<dbReference type="EMBL" id="CP060696">
    <property type="protein sequence ID" value="QNO16998.1"/>
    <property type="molecule type" value="Genomic_DNA"/>
</dbReference>
<reference evidence="6 7" key="1">
    <citation type="submission" date="2020-08" db="EMBL/GenBank/DDBJ databases">
        <authorList>
            <person name="Ren C."/>
            <person name="Gu Y."/>
            <person name="Xu Y."/>
        </authorList>
    </citation>
    <scope>NUCLEOTIDE SEQUENCE [LARGE SCALE GENOMIC DNA]</scope>
    <source>
        <strain evidence="6 7">LBM18003</strain>
    </source>
</reference>
<evidence type="ECO:0000313" key="7">
    <source>
        <dbReference type="Proteomes" id="UP000516046"/>
    </source>
</evidence>
<evidence type="ECO:0000256" key="5">
    <source>
        <dbReference type="RuleBase" id="RU362064"/>
    </source>
</evidence>
<evidence type="ECO:0000256" key="3">
    <source>
        <dbReference type="ARBA" id="ARBA00022989"/>
    </source>
</evidence>
<evidence type="ECO:0000313" key="6">
    <source>
        <dbReference type="EMBL" id="QNO16998.1"/>
    </source>
</evidence>
<comment type="subcellular location">
    <subcellularLocation>
        <location evidence="5">Cell membrane</location>
    </subcellularLocation>
    <subcellularLocation>
        <location evidence="5">Bacterial flagellum basal body</location>
    </subcellularLocation>
</comment>
<keyword evidence="6" id="KW-0282">Flagellum</keyword>
<evidence type="ECO:0000256" key="2">
    <source>
        <dbReference type="ARBA" id="ARBA00022692"/>
    </source>
</evidence>
<dbReference type="Proteomes" id="UP000516046">
    <property type="component" value="Chromosome"/>
</dbReference>
<protein>
    <recommendedName>
        <fullName evidence="5">Flagellar protein</fullName>
    </recommendedName>
</protein>